<feature type="transmembrane region" description="Helical" evidence="13">
    <location>
        <begin position="31"/>
        <end position="51"/>
    </location>
</feature>
<dbReference type="RefSeq" id="WP_187964954.1">
    <property type="nucleotide sequence ID" value="NZ_JACVDC010000015.1"/>
</dbReference>
<dbReference type="InterPro" id="IPR025202">
    <property type="entry name" value="PLD-like_dom"/>
</dbReference>
<keyword evidence="3" id="KW-0444">Lipid biosynthesis</keyword>
<dbReference type="InterPro" id="IPR027379">
    <property type="entry name" value="CLS_N"/>
</dbReference>
<feature type="domain" description="PLD phosphodiesterase" evidence="14">
    <location>
        <begin position="209"/>
        <end position="236"/>
    </location>
</feature>
<dbReference type="GO" id="GO:0005886">
    <property type="term" value="C:plasma membrane"/>
    <property type="evidence" value="ECO:0007669"/>
    <property type="project" value="UniProtKB-SubCell"/>
</dbReference>
<evidence type="ECO:0000259" key="14">
    <source>
        <dbReference type="PROSITE" id="PS50035"/>
    </source>
</evidence>
<keyword evidence="16" id="KW-1185">Reference proteome</keyword>
<feature type="transmembrane region" description="Helical" evidence="13">
    <location>
        <begin position="6"/>
        <end position="24"/>
    </location>
</feature>
<dbReference type="Pfam" id="PF13396">
    <property type="entry name" value="PLDc_N"/>
    <property type="match status" value="1"/>
</dbReference>
<keyword evidence="10" id="KW-0594">Phospholipid biosynthesis</keyword>
<keyword evidence="4" id="KW-0808">Transferase</keyword>
<accession>A0A926Q3A7</accession>
<feature type="domain" description="PLD phosphodiesterase" evidence="14">
    <location>
        <begin position="386"/>
        <end position="413"/>
    </location>
</feature>
<organism evidence="15 16">
    <name type="scientific">Sinomicrobium weinanense</name>
    <dbReference type="NCBI Taxonomy" id="2842200"/>
    <lineage>
        <taxon>Bacteria</taxon>
        <taxon>Pseudomonadati</taxon>
        <taxon>Bacteroidota</taxon>
        <taxon>Flavobacteriia</taxon>
        <taxon>Flavobacteriales</taxon>
        <taxon>Flavobacteriaceae</taxon>
        <taxon>Sinomicrobium</taxon>
    </lineage>
</organism>
<dbReference type="GO" id="GO:0032049">
    <property type="term" value="P:cardiolipin biosynthetic process"/>
    <property type="evidence" value="ECO:0007669"/>
    <property type="project" value="UniProtKB-UniRule"/>
</dbReference>
<evidence type="ECO:0000256" key="11">
    <source>
        <dbReference type="ARBA" id="ARBA00023264"/>
    </source>
</evidence>
<evidence type="ECO:0000256" key="13">
    <source>
        <dbReference type="SAM" id="Phobius"/>
    </source>
</evidence>
<evidence type="ECO:0000256" key="10">
    <source>
        <dbReference type="ARBA" id="ARBA00023209"/>
    </source>
</evidence>
<evidence type="ECO:0000256" key="6">
    <source>
        <dbReference type="ARBA" id="ARBA00022737"/>
    </source>
</evidence>
<dbReference type="PANTHER" id="PTHR21248:SF22">
    <property type="entry name" value="PHOSPHOLIPASE D"/>
    <property type="match status" value="1"/>
</dbReference>
<dbReference type="AlphaFoldDB" id="A0A926Q3A7"/>
<evidence type="ECO:0000256" key="12">
    <source>
        <dbReference type="NCBIfam" id="TIGR04265"/>
    </source>
</evidence>
<gene>
    <name evidence="15" type="primary">cls</name>
    <name evidence="15" type="ORF">IBL28_07505</name>
</gene>
<evidence type="ECO:0000256" key="3">
    <source>
        <dbReference type="ARBA" id="ARBA00022516"/>
    </source>
</evidence>
<dbReference type="EMBL" id="JACVDC010000015">
    <property type="protein sequence ID" value="MBC9795806.1"/>
    <property type="molecule type" value="Genomic_DNA"/>
</dbReference>
<comment type="subcellular location">
    <subcellularLocation>
        <location evidence="1">Cell membrane</location>
        <topology evidence="1">Multi-pass membrane protein</topology>
    </subcellularLocation>
</comment>
<dbReference type="SUPFAM" id="SSF56024">
    <property type="entry name" value="Phospholipase D/nuclease"/>
    <property type="match status" value="2"/>
</dbReference>
<dbReference type="EC" id="2.7.8.-" evidence="12"/>
<dbReference type="NCBIfam" id="TIGR04265">
    <property type="entry name" value="bac_cardiolipin"/>
    <property type="match status" value="1"/>
</dbReference>
<evidence type="ECO:0000256" key="5">
    <source>
        <dbReference type="ARBA" id="ARBA00022692"/>
    </source>
</evidence>
<reference evidence="15 16" key="1">
    <citation type="submission" date="2020-09" db="EMBL/GenBank/DDBJ databases">
        <title>Sinomicrobium weinanense sp. nov., a halophilic bacteria isolated from saline-alkali soil.</title>
        <authorList>
            <person name="Wu P."/>
            <person name="Ren H."/>
            <person name="Mei Y."/>
            <person name="Liang Y."/>
            <person name="Chen Z."/>
        </authorList>
    </citation>
    <scope>NUCLEOTIDE SEQUENCE [LARGE SCALE GENOMIC DNA]</scope>
    <source>
        <strain evidence="15 16">FJxs</strain>
    </source>
</reference>
<keyword evidence="6" id="KW-0677">Repeat</keyword>
<dbReference type="CDD" id="cd09112">
    <property type="entry name" value="PLDc_CLS_2"/>
    <property type="match status" value="1"/>
</dbReference>
<keyword evidence="8" id="KW-0443">Lipid metabolism</keyword>
<dbReference type="PROSITE" id="PS50035">
    <property type="entry name" value="PLD"/>
    <property type="match status" value="2"/>
</dbReference>
<evidence type="ECO:0000256" key="2">
    <source>
        <dbReference type="ARBA" id="ARBA00022475"/>
    </source>
</evidence>
<dbReference type="InterPro" id="IPR022924">
    <property type="entry name" value="Cardiolipin_synthase"/>
</dbReference>
<proteinExistence type="predicted"/>
<evidence type="ECO:0000313" key="16">
    <source>
        <dbReference type="Proteomes" id="UP000653730"/>
    </source>
</evidence>
<evidence type="ECO:0000256" key="8">
    <source>
        <dbReference type="ARBA" id="ARBA00023098"/>
    </source>
</evidence>
<dbReference type="SMART" id="SM00155">
    <property type="entry name" value="PLDc"/>
    <property type="match status" value="2"/>
</dbReference>
<name>A0A926Q3A7_9FLAO</name>
<dbReference type="Gene3D" id="3.30.870.10">
    <property type="entry name" value="Endonuclease Chain A"/>
    <property type="match status" value="2"/>
</dbReference>
<dbReference type="PANTHER" id="PTHR21248">
    <property type="entry name" value="CARDIOLIPIN SYNTHASE"/>
    <property type="match status" value="1"/>
</dbReference>
<evidence type="ECO:0000256" key="9">
    <source>
        <dbReference type="ARBA" id="ARBA00023136"/>
    </source>
</evidence>
<evidence type="ECO:0000313" key="15">
    <source>
        <dbReference type="EMBL" id="MBC9795806.1"/>
    </source>
</evidence>
<sequence length="473" mass="54009">MATVIFVFYIIITLAALVTLILFGSRPSKSFSWLLVIIILPFAGVLLYALFGINRRKIKFFKLKKVDKMRAYTLFHTEDIVPPSVKFSSERYKKIANLIANSTGSFPVTGNKVTVLDDGLKTFEAIFEALAGAEKFIHIQFYIFEDGELMERLYRLFEKKIKEGVEIRVIYDAIGSFSLGRKHINRFRKIGVKIYSTMPLRLGSILFTINYRNHRKIIVIDGKTGFTGGVNISDKYIRPSGKLGIWDDMHLCLRGPVTESLHRVFVKDYYFAGKGEDLWKQEYFPKNGAEGNTTVQIVAGGPDSDYSSIMYQYAMLINQAERYICIANPYFIPSITILESLKMAALSGVEVRLLVPKKSDGSLVKYSMFSYFEELLSAGVRIFEHPVKFLHSKMIIIDDEMASVGSGNFDNRSFDQNFEVNTLIFDKSIAMTLREDFDRDCSNADKLDLDEFRKRPLIYKLLEGMARIFSPLL</sequence>
<evidence type="ECO:0000256" key="1">
    <source>
        <dbReference type="ARBA" id="ARBA00004651"/>
    </source>
</evidence>
<comment type="caution">
    <text evidence="15">The sequence shown here is derived from an EMBL/GenBank/DDBJ whole genome shotgun (WGS) entry which is preliminary data.</text>
</comment>
<keyword evidence="7 13" id="KW-1133">Transmembrane helix</keyword>
<protein>
    <recommendedName>
        <fullName evidence="12">Cardiolipin synthase</fullName>
        <ecNumber evidence="12">2.7.8.-</ecNumber>
    </recommendedName>
</protein>
<keyword evidence="11" id="KW-1208">Phospholipid metabolism</keyword>
<keyword evidence="9 13" id="KW-0472">Membrane</keyword>
<dbReference type="Pfam" id="PF13091">
    <property type="entry name" value="PLDc_2"/>
    <property type="match status" value="2"/>
</dbReference>
<evidence type="ECO:0000256" key="7">
    <source>
        <dbReference type="ARBA" id="ARBA00022989"/>
    </source>
</evidence>
<evidence type="ECO:0000256" key="4">
    <source>
        <dbReference type="ARBA" id="ARBA00022679"/>
    </source>
</evidence>
<dbReference type="GO" id="GO:0008808">
    <property type="term" value="F:cardiolipin synthase activity"/>
    <property type="evidence" value="ECO:0007669"/>
    <property type="project" value="UniProtKB-UniRule"/>
</dbReference>
<keyword evidence="5 13" id="KW-0812">Transmembrane</keyword>
<dbReference type="CDD" id="cd09110">
    <property type="entry name" value="PLDc_CLS_1"/>
    <property type="match status" value="1"/>
</dbReference>
<dbReference type="Proteomes" id="UP000653730">
    <property type="component" value="Unassembled WGS sequence"/>
</dbReference>
<keyword evidence="2" id="KW-1003">Cell membrane</keyword>
<dbReference type="InterPro" id="IPR001736">
    <property type="entry name" value="PLipase_D/transphosphatidylase"/>
</dbReference>